<feature type="domain" description="EamA" evidence="2">
    <location>
        <begin position="8"/>
        <end position="140"/>
    </location>
</feature>
<keyword evidence="1" id="KW-1133">Transmembrane helix</keyword>
<dbReference type="EMBL" id="CP064782">
    <property type="protein sequence ID" value="QWT49369.1"/>
    <property type="molecule type" value="Genomic_DNA"/>
</dbReference>
<dbReference type="PANTHER" id="PTHR22911:SF103">
    <property type="entry name" value="BLR2811 PROTEIN"/>
    <property type="match status" value="1"/>
</dbReference>
<sequence length="292" mass="31344">MTSSKPLRGVCLILAAVFFFALLDATTKQLAKTYPVTFIAWARYLLHGLLMAIILGPRMGRRLVLTARPGLNVLRSLMLVGTTCFAIAAFRTMPLAETSSVINISPLLVALLAGPWLGEKVDRGHWLASAAGFLGVLLIALPTGHGAPQFNALGLGFALLAAVSNTFYQMFTRQLSATENTLTMLFYSALVGFFAMTLTLPWAGPIHAPQGNEAWLIAATGVLGALGHFLLTAAFRYAPASVISPFLYVQLAWATLLGWLFFHHLPPWSAAAGMVVIAASGLWLALRPRAKP</sequence>
<feature type="transmembrane region" description="Helical" evidence="1">
    <location>
        <begin position="100"/>
        <end position="118"/>
    </location>
</feature>
<feature type="transmembrane region" description="Helical" evidence="1">
    <location>
        <begin position="242"/>
        <end position="262"/>
    </location>
</feature>
<feature type="transmembrane region" description="Helical" evidence="1">
    <location>
        <begin position="183"/>
        <end position="203"/>
    </location>
</feature>
<keyword evidence="1" id="KW-0812">Transmembrane</keyword>
<reference evidence="3" key="1">
    <citation type="submission" date="2020-11" db="EMBL/GenBank/DDBJ databases">
        <title>Azospira inquinata sp. nov.</title>
        <authorList>
            <person name="Moe W.M."/>
            <person name="Mikes M.C."/>
        </authorList>
    </citation>
    <scope>NUCLEOTIDE SEQUENCE</scope>
    <source>
        <strain evidence="3">Azo-3</strain>
    </source>
</reference>
<feature type="transmembrane region" description="Helical" evidence="1">
    <location>
        <begin position="268"/>
        <end position="286"/>
    </location>
</feature>
<proteinExistence type="predicted"/>
<feature type="transmembrane region" description="Helical" evidence="1">
    <location>
        <begin position="35"/>
        <end position="55"/>
    </location>
</feature>
<dbReference type="RefSeq" id="WP_216127304.1">
    <property type="nucleotide sequence ID" value="NZ_CP064782.1"/>
</dbReference>
<dbReference type="Pfam" id="PF00892">
    <property type="entry name" value="EamA"/>
    <property type="match status" value="2"/>
</dbReference>
<accession>A0A975XV23</accession>
<protein>
    <submittedName>
        <fullName evidence="3">DMT family transporter</fullName>
    </submittedName>
</protein>
<dbReference type="PANTHER" id="PTHR22911">
    <property type="entry name" value="ACYL-MALONYL CONDENSING ENZYME-RELATED"/>
    <property type="match status" value="1"/>
</dbReference>
<dbReference type="GO" id="GO:0016020">
    <property type="term" value="C:membrane"/>
    <property type="evidence" value="ECO:0007669"/>
    <property type="project" value="InterPro"/>
</dbReference>
<name>A0A975XV23_9RHOO</name>
<dbReference type="InterPro" id="IPR000620">
    <property type="entry name" value="EamA_dom"/>
</dbReference>
<feature type="domain" description="EamA" evidence="2">
    <location>
        <begin position="153"/>
        <end position="280"/>
    </location>
</feature>
<organism evidence="3 4">
    <name type="scientific">Azospira inquinata</name>
    <dbReference type="NCBI Taxonomy" id="2785627"/>
    <lineage>
        <taxon>Bacteria</taxon>
        <taxon>Pseudomonadati</taxon>
        <taxon>Pseudomonadota</taxon>
        <taxon>Betaproteobacteria</taxon>
        <taxon>Rhodocyclales</taxon>
        <taxon>Rhodocyclaceae</taxon>
        <taxon>Azospira</taxon>
    </lineage>
</organism>
<keyword evidence="1" id="KW-0472">Membrane</keyword>
<feature type="transmembrane region" description="Helical" evidence="1">
    <location>
        <begin position="150"/>
        <end position="171"/>
    </location>
</feature>
<feature type="transmembrane region" description="Helical" evidence="1">
    <location>
        <begin position="215"/>
        <end position="235"/>
    </location>
</feature>
<evidence type="ECO:0000259" key="2">
    <source>
        <dbReference type="Pfam" id="PF00892"/>
    </source>
</evidence>
<keyword evidence="4" id="KW-1185">Reference proteome</keyword>
<gene>
    <name evidence="3" type="ORF">Azoinq_01765</name>
</gene>
<dbReference type="AlphaFoldDB" id="A0A975XV23"/>
<evidence type="ECO:0000313" key="3">
    <source>
        <dbReference type="EMBL" id="QWT49369.1"/>
    </source>
</evidence>
<dbReference type="Proteomes" id="UP000683428">
    <property type="component" value="Chromosome"/>
</dbReference>
<evidence type="ECO:0000256" key="1">
    <source>
        <dbReference type="SAM" id="Phobius"/>
    </source>
</evidence>
<feature type="transmembrane region" description="Helical" evidence="1">
    <location>
        <begin position="125"/>
        <end position="144"/>
    </location>
</feature>
<dbReference type="KEGG" id="aiq:Azoinq_01765"/>
<evidence type="ECO:0000313" key="4">
    <source>
        <dbReference type="Proteomes" id="UP000683428"/>
    </source>
</evidence>
<feature type="transmembrane region" description="Helical" evidence="1">
    <location>
        <begin position="76"/>
        <end position="94"/>
    </location>
</feature>